<dbReference type="RefSeq" id="WP_168884495.1">
    <property type="nucleotide sequence ID" value="NZ_JABAIL010000008.1"/>
</dbReference>
<dbReference type="InterPro" id="IPR025722">
    <property type="entry name" value="TetR"/>
</dbReference>
<keyword evidence="1 2" id="KW-0238">DNA-binding</keyword>
<proteinExistence type="predicted"/>
<evidence type="ECO:0000259" key="3">
    <source>
        <dbReference type="PROSITE" id="PS50977"/>
    </source>
</evidence>
<dbReference type="GO" id="GO:0003677">
    <property type="term" value="F:DNA binding"/>
    <property type="evidence" value="ECO:0007669"/>
    <property type="project" value="UniProtKB-UniRule"/>
</dbReference>
<evidence type="ECO:0000256" key="2">
    <source>
        <dbReference type="PROSITE-ProRule" id="PRU00335"/>
    </source>
</evidence>
<dbReference type="PROSITE" id="PS50977">
    <property type="entry name" value="HTH_TETR_2"/>
    <property type="match status" value="1"/>
</dbReference>
<dbReference type="Pfam" id="PF13972">
    <property type="entry name" value="TetR"/>
    <property type="match status" value="1"/>
</dbReference>
<dbReference type="InterPro" id="IPR009057">
    <property type="entry name" value="Homeodomain-like_sf"/>
</dbReference>
<dbReference type="Pfam" id="PF00440">
    <property type="entry name" value="TetR_N"/>
    <property type="match status" value="1"/>
</dbReference>
<dbReference type="SUPFAM" id="SSF46689">
    <property type="entry name" value="Homeodomain-like"/>
    <property type="match status" value="1"/>
</dbReference>
<dbReference type="Gene3D" id="1.10.357.10">
    <property type="entry name" value="Tetracycline Repressor, domain 2"/>
    <property type="match status" value="1"/>
</dbReference>
<keyword evidence="5" id="KW-1185">Reference proteome</keyword>
<evidence type="ECO:0000313" key="5">
    <source>
        <dbReference type="Proteomes" id="UP000585050"/>
    </source>
</evidence>
<sequence>MNATKQKILTQSLSLFNEKGISNVSLRAIADKAGISVGNLQYHFKKREDIVEGLYFQLVEKIDGISLTLSEDILKSFFSLAEQVMTIFFEYHFFLLDFTTVTRGNQKIKLHYATLSKRREIEFLKVIDVMIEQGLFRKEMLENEYQNLFKRTEVISNFWFSSLLIQADTLTEDAINEYTLMINQSIYPYLTKKGKEEYNRLMDS</sequence>
<evidence type="ECO:0000313" key="4">
    <source>
        <dbReference type="EMBL" id="NLR93781.1"/>
    </source>
</evidence>
<dbReference type="InterPro" id="IPR001647">
    <property type="entry name" value="HTH_TetR"/>
</dbReference>
<dbReference type="AlphaFoldDB" id="A0A7X8XY09"/>
<feature type="domain" description="HTH tetR-type" evidence="3">
    <location>
        <begin position="2"/>
        <end position="62"/>
    </location>
</feature>
<reference evidence="4 5" key="1">
    <citation type="submission" date="2020-04" db="EMBL/GenBank/DDBJ databases">
        <title>Flammeovirga sp. SR4, a novel species isolated from seawater.</title>
        <authorList>
            <person name="Wang X."/>
        </authorList>
    </citation>
    <scope>NUCLEOTIDE SEQUENCE [LARGE SCALE GENOMIC DNA]</scope>
    <source>
        <strain evidence="4 5">SR4</strain>
    </source>
</reference>
<comment type="caution">
    <text evidence="4">The sequence shown here is derived from an EMBL/GenBank/DDBJ whole genome shotgun (WGS) entry which is preliminary data.</text>
</comment>
<evidence type="ECO:0000256" key="1">
    <source>
        <dbReference type="ARBA" id="ARBA00023125"/>
    </source>
</evidence>
<dbReference type="Proteomes" id="UP000585050">
    <property type="component" value="Unassembled WGS sequence"/>
</dbReference>
<dbReference type="PRINTS" id="PR00455">
    <property type="entry name" value="HTHTETR"/>
</dbReference>
<protein>
    <submittedName>
        <fullName evidence="4">TetR/AcrR family transcriptional regulator</fullName>
    </submittedName>
</protein>
<accession>A0A7X8XY09</accession>
<dbReference type="EMBL" id="JABAIL010000008">
    <property type="protein sequence ID" value="NLR93781.1"/>
    <property type="molecule type" value="Genomic_DNA"/>
</dbReference>
<gene>
    <name evidence="4" type="ORF">HGP29_21450</name>
</gene>
<feature type="DNA-binding region" description="H-T-H motif" evidence="2">
    <location>
        <begin position="25"/>
        <end position="44"/>
    </location>
</feature>
<organism evidence="4 5">
    <name type="scientific">Flammeovirga agarivorans</name>
    <dbReference type="NCBI Taxonomy" id="2726742"/>
    <lineage>
        <taxon>Bacteria</taxon>
        <taxon>Pseudomonadati</taxon>
        <taxon>Bacteroidota</taxon>
        <taxon>Cytophagia</taxon>
        <taxon>Cytophagales</taxon>
        <taxon>Flammeovirgaceae</taxon>
        <taxon>Flammeovirga</taxon>
    </lineage>
</organism>
<name>A0A7X8XY09_9BACT</name>